<dbReference type="Proteomes" id="UP001151582">
    <property type="component" value="Unassembled WGS sequence"/>
</dbReference>
<evidence type="ECO:0000313" key="4">
    <source>
        <dbReference type="EMBL" id="KAJ1976342.1"/>
    </source>
</evidence>
<feature type="region of interest" description="Disordered" evidence="3">
    <location>
        <begin position="1"/>
        <end position="29"/>
    </location>
</feature>
<feature type="region of interest" description="Disordered" evidence="3">
    <location>
        <begin position="428"/>
        <end position="453"/>
    </location>
</feature>
<feature type="region of interest" description="Disordered" evidence="3">
    <location>
        <begin position="155"/>
        <end position="183"/>
    </location>
</feature>
<dbReference type="EMBL" id="JANBQB010000440">
    <property type="protein sequence ID" value="KAJ1976342.1"/>
    <property type="molecule type" value="Genomic_DNA"/>
</dbReference>
<evidence type="ECO:0008006" key="6">
    <source>
        <dbReference type="Google" id="ProtNLM"/>
    </source>
</evidence>
<gene>
    <name evidence="4" type="ORF">H4R34_004015</name>
</gene>
<reference evidence="4" key="1">
    <citation type="submission" date="2022-07" db="EMBL/GenBank/DDBJ databases">
        <title>Phylogenomic reconstructions and comparative analyses of Kickxellomycotina fungi.</title>
        <authorList>
            <person name="Reynolds N.K."/>
            <person name="Stajich J.E."/>
            <person name="Barry K."/>
            <person name="Grigoriev I.V."/>
            <person name="Crous P."/>
            <person name="Smith M.E."/>
        </authorList>
    </citation>
    <scope>NUCLEOTIDE SEQUENCE</scope>
    <source>
        <strain evidence="4">RSA 567</strain>
    </source>
</reference>
<dbReference type="PANTHER" id="PTHR10648:SF1">
    <property type="entry name" value="SERINE_THREONINE-PROTEIN PHOSPHATASE 4 REGULATORY SUBUNIT 1"/>
    <property type="match status" value="1"/>
</dbReference>
<dbReference type="InterPro" id="IPR000357">
    <property type="entry name" value="HEAT"/>
</dbReference>
<dbReference type="PROSITE" id="PS50077">
    <property type="entry name" value="HEAT_REPEAT"/>
    <property type="match status" value="1"/>
</dbReference>
<dbReference type="SUPFAM" id="SSF48371">
    <property type="entry name" value="ARM repeat"/>
    <property type="match status" value="1"/>
</dbReference>
<organism evidence="4 5">
    <name type="scientific">Dimargaris verticillata</name>
    <dbReference type="NCBI Taxonomy" id="2761393"/>
    <lineage>
        <taxon>Eukaryota</taxon>
        <taxon>Fungi</taxon>
        <taxon>Fungi incertae sedis</taxon>
        <taxon>Zoopagomycota</taxon>
        <taxon>Kickxellomycotina</taxon>
        <taxon>Dimargaritomycetes</taxon>
        <taxon>Dimargaritales</taxon>
        <taxon>Dimargaritaceae</taxon>
        <taxon>Dimargaris</taxon>
    </lineage>
</organism>
<dbReference type="AlphaFoldDB" id="A0A9W8EBI5"/>
<evidence type="ECO:0000256" key="2">
    <source>
        <dbReference type="PROSITE-ProRule" id="PRU00103"/>
    </source>
</evidence>
<keyword evidence="1" id="KW-0677">Repeat</keyword>
<proteinExistence type="predicted"/>
<comment type="caution">
    <text evidence="4">The sequence shown here is derived from an EMBL/GenBank/DDBJ whole genome shotgun (WGS) entry which is preliminary data.</text>
</comment>
<evidence type="ECO:0000256" key="3">
    <source>
        <dbReference type="SAM" id="MobiDB-lite"/>
    </source>
</evidence>
<dbReference type="Pfam" id="PF02985">
    <property type="entry name" value="HEAT"/>
    <property type="match status" value="1"/>
</dbReference>
<name>A0A9W8EBI5_9FUNG</name>
<dbReference type="InterPro" id="IPR011989">
    <property type="entry name" value="ARM-like"/>
</dbReference>
<dbReference type="InterPro" id="IPR051023">
    <property type="entry name" value="PP2A_Regulatory_Subunit_A"/>
</dbReference>
<dbReference type="Gene3D" id="1.25.10.10">
    <property type="entry name" value="Leucine-rich Repeat Variant"/>
    <property type="match status" value="1"/>
</dbReference>
<dbReference type="InterPro" id="IPR016024">
    <property type="entry name" value="ARM-type_fold"/>
</dbReference>
<dbReference type="InterPro" id="IPR021133">
    <property type="entry name" value="HEAT_type_2"/>
</dbReference>
<accession>A0A9W8EBI5</accession>
<dbReference type="GO" id="GO:0019888">
    <property type="term" value="F:protein phosphatase regulator activity"/>
    <property type="evidence" value="ECO:0007669"/>
    <property type="project" value="TreeGrafter"/>
</dbReference>
<protein>
    <recommendedName>
        <fullName evidence="6">Armadillo-type protein</fullName>
    </recommendedName>
</protein>
<evidence type="ECO:0000256" key="1">
    <source>
        <dbReference type="ARBA" id="ARBA00022737"/>
    </source>
</evidence>
<dbReference type="GO" id="GO:0005737">
    <property type="term" value="C:cytoplasm"/>
    <property type="evidence" value="ECO:0007669"/>
    <property type="project" value="TreeGrafter"/>
</dbReference>
<dbReference type="PANTHER" id="PTHR10648">
    <property type="entry name" value="SERINE/THREONINE-PROTEIN PHOSPHATASE PP2A 65 KDA REGULATORY SUBUNIT"/>
    <property type="match status" value="1"/>
</dbReference>
<keyword evidence="5" id="KW-1185">Reference proteome</keyword>
<feature type="repeat" description="HEAT" evidence="2">
    <location>
        <begin position="747"/>
        <end position="784"/>
    </location>
</feature>
<feature type="non-terminal residue" evidence="4">
    <location>
        <position position="917"/>
    </location>
</feature>
<evidence type="ECO:0000313" key="5">
    <source>
        <dbReference type="Proteomes" id="UP001151582"/>
    </source>
</evidence>
<sequence>MADLGFDFSEEEEDMPFDTMIESNDPDVPPKTPIAMDQGPLASLSENVLVDSIDDASPKVIEAVLPVQFSEDQLNPLDRLSLRSQSSFPFLRVWAAREIKNLLHQCSAPDVLGTLFPVAFQLSTDKDRFVRETMALDLTPLVLYYYQHGFTAPGAPKRPSGDGAVQTQPLNDRSSPEAGSSEFDNPITHTLFHDWLETMLLDPSLIVVDRVQATLLELRRHLSFDLYHTEVIHHTILGLAKAAIKSRPPSIDGLTESLKTIPMGAFEPCDSDERILRRKSICLRLIRALVSTFGAALKPAVFVPTIEKTAQDTYFEVRRDTALTAGALVHAVSYDLVLESLFPVFQRLIQDLNWQVRQAAARVALPEIAQVLMDHPTKATPSTSPNNSLQLPLGSTNSSTATPYATWSTSGSPIPFIFGSGLIGGGNSGTSSPAAAPNSVAGTPAGATPHLPAPPTPITAKQWVALLQRLLDSREVSYPVQTAVFGVIGRLMVAFARMDKVKDVLIRHYLTAIYSSMDMDVMPTPEIIYHCAYNFPAVLTVMGAARWDELSGAYLELTRIDHFDVRKTLAHSLHEVAKLLGPNHCEQYLEPVFSYFLVDMDEVQLAVISHLHEFLQCLHDQSRSRCLPPTIEVFQHEGSNWRAREIMAQQIAPLCRLYPAKTVVRHLLPLAVHWAADPVAAVREAAAGAFPVVFDMTKEDPGLQVQFFESMIQFRGAGTFRARLFFIQICEALLTQQVDPTDFEQFFLPSLLTLASDPVSNVRIAVARTLRRLLLASHQPLDAQAPVNSLNITFPLTGTLGGPQPLSVISPPELRVARPLPPGSLVGADGCTLATSRGSSGEGQRAANSLALIPTPPSGVVSGSGGPSIKAAYHWTATRSQLITELITTLRTDDDRDVLYIVENLPSPSTTPLDTDP</sequence>
<dbReference type="OrthoDB" id="340346at2759"/>